<dbReference type="OrthoDB" id="267364at2"/>
<dbReference type="Proteomes" id="UP000248790">
    <property type="component" value="Unassembled WGS sequence"/>
</dbReference>
<proteinExistence type="predicted"/>
<dbReference type="EMBL" id="QLMC01000003">
    <property type="protein sequence ID" value="RAJ97855.1"/>
    <property type="molecule type" value="Genomic_DNA"/>
</dbReference>
<reference evidence="2 3" key="1">
    <citation type="submission" date="2018-06" db="EMBL/GenBank/DDBJ databases">
        <title>Genomic Encyclopedia of Archaeal and Bacterial Type Strains, Phase II (KMG-II): from individual species to whole genera.</title>
        <authorList>
            <person name="Goeker M."/>
        </authorList>
    </citation>
    <scope>NUCLEOTIDE SEQUENCE [LARGE SCALE GENOMIC DNA]</scope>
    <source>
        <strain evidence="2 3">DSM 21851</strain>
    </source>
</reference>
<sequence>MQERLIFEKYLPGNAVTYCHDLWKNHSFLFLVSRPRKTKLGDFRAEPGKGVTITVNNDLNPYAFLITYLHEVAHLLVYQRYRRVSQPHGPAWQKAFRDVMQPVLHEAVFPAAVLTPLKDYLRSPAASTGAHSGLTRALRQFDVQPTGKQLLIEMPEGETFRFLQKEYIRGMKRRTRVVCTEKVTGLKVSIWAHVWVEKAE</sequence>
<gene>
    <name evidence="2" type="ORF">LX87_02761</name>
</gene>
<dbReference type="InterPro" id="IPR006640">
    <property type="entry name" value="SprT-like_domain"/>
</dbReference>
<comment type="caution">
    <text evidence="2">The sequence shown here is derived from an EMBL/GenBank/DDBJ whole genome shotgun (WGS) entry which is preliminary data.</text>
</comment>
<dbReference type="Pfam" id="PF10263">
    <property type="entry name" value="SprT-like"/>
    <property type="match status" value="1"/>
</dbReference>
<dbReference type="GO" id="GO:0006950">
    <property type="term" value="P:response to stress"/>
    <property type="evidence" value="ECO:0007669"/>
    <property type="project" value="UniProtKB-ARBA"/>
</dbReference>
<dbReference type="RefSeq" id="WP_111629198.1">
    <property type="nucleotide sequence ID" value="NZ_QLMC01000003.1"/>
</dbReference>
<keyword evidence="3" id="KW-1185">Reference proteome</keyword>
<organism evidence="2 3">
    <name type="scientific">Larkinella arboricola</name>
    <dbReference type="NCBI Taxonomy" id="643671"/>
    <lineage>
        <taxon>Bacteria</taxon>
        <taxon>Pseudomonadati</taxon>
        <taxon>Bacteroidota</taxon>
        <taxon>Cytophagia</taxon>
        <taxon>Cytophagales</taxon>
        <taxon>Spirosomataceae</taxon>
        <taxon>Larkinella</taxon>
    </lineage>
</organism>
<evidence type="ECO:0000259" key="1">
    <source>
        <dbReference type="Pfam" id="PF10263"/>
    </source>
</evidence>
<feature type="domain" description="SprT-like" evidence="1">
    <location>
        <begin position="67"/>
        <end position="101"/>
    </location>
</feature>
<accession>A0A327WZS0</accession>
<evidence type="ECO:0000313" key="2">
    <source>
        <dbReference type="EMBL" id="RAJ97855.1"/>
    </source>
</evidence>
<dbReference type="AlphaFoldDB" id="A0A327WZS0"/>
<name>A0A327WZS0_LARAB</name>
<protein>
    <submittedName>
        <fullName evidence="2">SprT-like family protein</fullName>
    </submittedName>
</protein>
<evidence type="ECO:0000313" key="3">
    <source>
        <dbReference type="Proteomes" id="UP000248790"/>
    </source>
</evidence>